<organism evidence="7">
    <name type="scientific">Zea mays</name>
    <name type="common">Maize</name>
    <dbReference type="NCBI Taxonomy" id="4577"/>
    <lineage>
        <taxon>Eukaryota</taxon>
        <taxon>Viridiplantae</taxon>
        <taxon>Streptophyta</taxon>
        <taxon>Embryophyta</taxon>
        <taxon>Tracheophyta</taxon>
        <taxon>Spermatophyta</taxon>
        <taxon>Magnoliopsida</taxon>
        <taxon>Liliopsida</taxon>
        <taxon>Poales</taxon>
        <taxon>Poaceae</taxon>
        <taxon>PACMAD clade</taxon>
        <taxon>Panicoideae</taxon>
        <taxon>Andropogonodae</taxon>
        <taxon>Andropogoneae</taxon>
        <taxon>Tripsacinae</taxon>
        <taxon>Zea</taxon>
    </lineage>
</organism>
<comment type="similarity">
    <text evidence="2">Belongs to the TDE1 family.</text>
</comment>
<keyword evidence="5 6" id="KW-0472">Membrane</keyword>
<protein>
    <submittedName>
        <fullName evidence="7">Uncharacterized protein</fullName>
    </submittedName>
</protein>
<feature type="transmembrane region" description="Helical" evidence="6">
    <location>
        <begin position="62"/>
        <end position="84"/>
    </location>
</feature>
<dbReference type="Proteomes" id="UP000251960">
    <property type="component" value="Chromosome 6"/>
</dbReference>
<evidence type="ECO:0000256" key="4">
    <source>
        <dbReference type="ARBA" id="ARBA00022989"/>
    </source>
</evidence>
<gene>
    <name evidence="7" type="ORF">Zm00014a_023393</name>
</gene>
<name>A0A3L6EEV9_MAIZE</name>
<evidence type="ECO:0000256" key="3">
    <source>
        <dbReference type="ARBA" id="ARBA00022692"/>
    </source>
</evidence>
<dbReference type="PANTHER" id="PTHR10383">
    <property type="entry name" value="SERINE INCORPORATOR"/>
    <property type="match status" value="1"/>
</dbReference>
<dbReference type="AlphaFoldDB" id="A0A3L6EEV9"/>
<dbReference type="InterPro" id="IPR005016">
    <property type="entry name" value="TDE1/TMS"/>
</dbReference>
<dbReference type="EMBL" id="NCVQ01000007">
    <property type="protein sequence ID" value="PWZ19345.1"/>
    <property type="molecule type" value="Genomic_DNA"/>
</dbReference>
<proteinExistence type="inferred from homology"/>
<evidence type="ECO:0000256" key="2">
    <source>
        <dbReference type="ARBA" id="ARBA00006665"/>
    </source>
</evidence>
<sequence>MTMNCVFSCHCQGLSPMNVRYLYAAIFLLSAWIFLVVQLISFMRFITRLNYKLCQTNYQGRYLVVFGISIFANIGSTGLIIFMIVKLRHYWLDIEFLGTTLVLVYIMCALSLISKANKLFMEPGIICGYILFLLPVSDYKLWNIIESEDDVPYGLVPSRKNAKGLGQIKGGNY</sequence>
<feature type="transmembrane region" description="Helical" evidence="6">
    <location>
        <begin position="21"/>
        <end position="42"/>
    </location>
</feature>
<evidence type="ECO:0000313" key="7">
    <source>
        <dbReference type="EMBL" id="PWZ19345.1"/>
    </source>
</evidence>
<evidence type="ECO:0000256" key="5">
    <source>
        <dbReference type="ARBA" id="ARBA00023136"/>
    </source>
</evidence>
<comment type="caution">
    <text evidence="7">The sequence shown here is derived from an EMBL/GenBank/DDBJ whole genome shotgun (WGS) entry which is preliminary data.</text>
</comment>
<keyword evidence="3 6" id="KW-0812">Transmembrane</keyword>
<accession>A0A3L6EEV9</accession>
<reference evidence="7" key="1">
    <citation type="journal article" date="2018" name="Nat. Genet.">
        <title>Extensive intraspecific gene order and gene structural variations between Mo17 and other maize genomes.</title>
        <authorList>
            <person name="Sun S."/>
            <person name="Zhou Y."/>
            <person name="Chen J."/>
            <person name="Shi J."/>
            <person name="Zhao H."/>
            <person name="Zhao H."/>
            <person name="Song W."/>
            <person name="Zhang M."/>
            <person name="Cui Y."/>
            <person name="Dong X."/>
            <person name="Liu H."/>
            <person name="Ma X."/>
            <person name="Jiao Y."/>
            <person name="Wang B."/>
            <person name="Wei X."/>
            <person name="Stein J.C."/>
            <person name="Glaubitz J.C."/>
            <person name="Lu F."/>
            <person name="Yu G."/>
            <person name="Liang C."/>
            <person name="Fengler K."/>
            <person name="Li B."/>
            <person name="Rafalski A."/>
            <person name="Schnable P.S."/>
            <person name="Ware D.H."/>
            <person name="Buckler E.S."/>
            <person name="Lai J."/>
        </authorList>
    </citation>
    <scope>NUCLEOTIDE SEQUENCE [LARGE SCALE GENOMIC DNA]</scope>
    <source>
        <tissue evidence="7">Seedling</tissue>
    </source>
</reference>
<evidence type="ECO:0000256" key="6">
    <source>
        <dbReference type="SAM" id="Phobius"/>
    </source>
</evidence>
<evidence type="ECO:0000256" key="1">
    <source>
        <dbReference type="ARBA" id="ARBA00004141"/>
    </source>
</evidence>
<keyword evidence="4 6" id="KW-1133">Transmembrane helix</keyword>
<feature type="transmembrane region" description="Helical" evidence="6">
    <location>
        <begin position="90"/>
        <end position="113"/>
    </location>
</feature>
<dbReference type="PANTHER" id="PTHR10383:SF44">
    <property type="entry name" value="SERINC-DOMAIN CONTAINING SERINE AND SPHINGOLIPID BIOSYNTHESIS PROTEIN"/>
    <property type="match status" value="1"/>
</dbReference>
<dbReference type="ExpressionAtlas" id="A0A3L6EEV9">
    <property type="expression patterns" value="baseline and differential"/>
</dbReference>
<comment type="subcellular location">
    <subcellularLocation>
        <location evidence="1">Membrane</location>
        <topology evidence="1">Multi-pass membrane protein</topology>
    </subcellularLocation>
</comment>
<dbReference type="GO" id="GO:0016020">
    <property type="term" value="C:membrane"/>
    <property type="evidence" value="ECO:0007669"/>
    <property type="project" value="UniProtKB-SubCell"/>
</dbReference>